<evidence type="ECO:0000313" key="2">
    <source>
        <dbReference type="Proteomes" id="UP000574317"/>
    </source>
</evidence>
<proteinExistence type="predicted"/>
<dbReference type="Proteomes" id="UP000574317">
    <property type="component" value="Unassembled WGS sequence"/>
</dbReference>
<comment type="caution">
    <text evidence="1">The sequence shown here is derived from an EMBL/GenBank/DDBJ whole genome shotgun (WGS) entry which is preliminary data.</text>
</comment>
<dbReference type="AlphaFoldDB" id="A0A8H5JNM8"/>
<dbReference type="EMBL" id="JAAOAO010000208">
    <property type="protein sequence ID" value="KAF5556426.1"/>
    <property type="molecule type" value="Genomic_DNA"/>
</dbReference>
<sequence>MDCFSSLPPEINIMILLCLKSRSNIKPLLSASPTILQNYLESKDYIQQAHLEAELSGTLLQDALVVANFPSKNRQLHIEKWSQGQLPNPFLHHDAATIDRLDRLYAQLARYIEDYITKATSIYPPRAYMCIPSPYYHVDQLQFRGQPIGVDILRVDTLTDVERNRLFQAFFRYELVAKMRDERVARVVASYFRMFSHGEAEALRCVYHYMRDLYGAVFAHHAGSQLPDIPAETAVKTRKSVPGGGIRFPNKICFSPDAFKKHEFPQTPISKQVGLVGFKWMTLLLSAPRDDRGCPMQLMAKIPMHLKISRWTRGLVTFEIFEEGEYPCPLDDRRWDDWSEVGQALRDNGSIAFVYGVRIWSTYSDLQKKIYRQRAWPFFDHAKYYPEGSISRHFPTLDQLKGKA</sequence>
<accession>A0A8H5JNM8</accession>
<gene>
    <name evidence="1" type="ORF">FNAPI_5776</name>
</gene>
<name>A0A8H5JNM8_9HYPO</name>
<protein>
    <submittedName>
        <fullName evidence="1">Uncharacterized protein</fullName>
    </submittedName>
</protein>
<reference evidence="1 2" key="1">
    <citation type="submission" date="2020-05" db="EMBL/GenBank/DDBJ databases">
        <title>Identification and distribution of gene clusters putatively required for synthesis of sphingolipid metabolism inhibitors in phylogenetically diverse species of the filamentous fungus Fusarium.</title>
        <authorList>
            <person name="Kim H.-S."/>
            <person name="Busman M."/>
            <person name="Brown D.W."/>
            <person name="Divon H."/>
            <person name="Uhlig S."/>
            <person name="Proctor R.H."/>
        </authorList>
    </citation>
    <scope>NUCLEOTIDE SEQUENCE [LARGE SCALE GENOMIC DNA]</scope>
    <source>
        <strain evidence="1 2">NRRL 25196</strain>
    </source>
</reference>
<evidence type="ECO:0000313" key="1">
    <source>
        <dbReference type="EMBL" id="KAF5556426.1"/>
    </source>
</evidence>
<keyword evidence="2" id="KW-1185">Reference proteome</keyword>
<organism evidence="1 2">
    <name type="scientific">Fusarium napiforme</name>
    <dbReference type="NCBI Taxonomy" id="42672"/>
    <lineage>
        <taxon>Eukaryota</taxon>
        <taxon>Fungi</taxon>
        <taxon>Dikarya</taxon>
        <taxon>Ascomycota</taxon>
        <taxon>Pezizomycotina</taxon>
        <taxon>Sordariomycetes</taxon>
        <taxon>Hypocreomycetidae</taxon>
        <taxon>Hypocreales</taxon>
        <taxon>Nectriaceae</taxon>
        <taxon>Fusarium</taxon>
        <taxon>Fusarium fujikuroi species complex</taxon>
    </lineage>
</organism>